<evidence type="ECO:0008006" key="5">
    <source>
        <dbReference type="Google" id="ProtNLM"/>
    </source>
</evidence>
<dbReference type="NCBIfam" id="NF040486">
    <property type="entry name" value="SrfA_fam"/>
    <property type="match status" value="1"/>
</dbReference>
<dbReference type="EMBL" id="CP026377">
    <property type="protein sequence ID" value="AUX93481.1"/>
    <property type="molecule type" value="Genomic_DNA"/>
</dbReference>
<keyword evidence="4" id="KW-1185">Reference proteome</keyword>
<feature type="compositionally biased region" description="Low complexity" evidence="2">
    <location>
        <begin position="228"/>
        <end position="237"/>
    </location>
</feature>
<keyword evidence="1" id="KW-0175">Coiled coil</keyword>
<dbReference type="InterPro" id="IPR047774">
    <property type="entry name" value="SrfA-like"/>
</dbReference>
<protein>
    <recommendedName>
        <fullName evidence="5">SrfA</fullName>
    </recommendedName>
</protein>
<dbReference type="Proteomes" id="UP000238365">
    <property type="component" value="Chromosome"/>
</dbReference>
<evidence type="ECO:0000256" key="1">
    <source>
        <dbReference type="SAM" id="Coils"/>
    </source>
</evidence>
<dbReference type="RefSeq" id="WP_104957332.1">
    <property type="nucleotide sequence ID" value="NZ_CP026377.1"/>
</dbReference>
<organism evidence="3 4">
    <name type="scientific">Mixta gaviniae</name>
    <dbReference type="NCBI Taxonomy" id="665914"/>
    <lineage>
        <taxon>Bacteria</taxon>
        <taxon>Pseudomonadati</taxon>
        <taxon>Pseudomonadota</taxon>
        <taxon>Gammaproteobacteria</taxon>
        <taxon>Enterobacterales</taxon>
        <taxon>Erwiniaceae</taxon>
        <taxon>Mixta</taxon>
    </lineage>
</organism>
<accession>A0A2L0IFV8</accession>
<sequence length="465" mass="49812">MAKTFLRSGNLDAVLALGENGQPVYLSALQLRETLRLRKQQKLADCLAIPQANERGDRIDWYAPFSGRVKSWNAASESERQQALSQLENHQQTMTAISQRALSADKPALKLFGALLSKAFQFPDRQYVYLVDGRPVLTFWGFVELDKRSRSDALACLRTTLQPEPLSDEPLVAAPLPKAAPTPVPATPEPVIAPPPVTPPPASAPVSAYQAMTELSDNENDNETVSEAAPAVATPAAPAKRSRRLLWTVVPLTLAIAAALAVSFWPHHAEQPIAAAPEQAPEADSRPHAIIPAATQAKSLALRDTLPLRDAVVAAPAPAAAPETPAPTDAAPAPAMPVAKDALVMPTHAVRNGSTRFLDGNWRVSLQLSNMPGFKAPSLRYQFRDGKGSATLIQGDGTRCKAEATAGLMSSGNLIINSRYTARCANGTRYKMPQLVCKQGDGAAVCEAQFGNDVTYPMSIKRESK</sequence>
<evidence type="ECO:0000313" key="4">
    <source>
        <dbReference type="Proteomes" id="UP000238365"/>
    </source>
</evidence>
<feature type="coiled-coil region" evidence="1">
    <location>
        <begin position="73"/>
        <end position="100"/>
    </location>
</feature>
<reference evidence="3 4" key="1">
    <citation type="submission" date="2018-01" db="EMBL/GenBank/DDBJ databases">
        <title>Complete and assembled Genome of Pantoea gaviniae DSM22758T.</title>
        <authorList>
            <person name="Stevens M.J.A."/>
            <person name="Zurfluh K."/>
            <person name="Stephan R."/>
        </authorList>
    </citation>
    <scope>NUCLEOTIDE SEQUENCE [LARGE SCALE GENOMIC DNA]</scope>
    <source>
        <strain evidence="3 4">DSM 22758</strain>
    </source>
</reference>
<name>A0A2L0IFV8_9GAMM</name>
<dbReference type="AlphaFoldDB" id="A0A2L0IFV8"/>
<dbReference type="KEGG" id="pgz:C2E15_10585"/>
<evidence type="ECO:0000313" key="3">
    <source>
        <dbReference type="EMBL" id="AUX93481.1"/>
    </source>
</evidence>
<evidence type="ECO:0000256" key="2">
    <source>
        <dbReference type="SAM" id="MobiDB-lite"/>
    </source>
</evidence>
<feature type="region of interest" description="Disordered" evidence="2">
    <location>
        <begin position="215"/>
        <end position="237"/>
    </location>
</feature>
<gene>
    <name evidence="3" type="ORF">C2E15_10585</name>
</gene>
<proteinExistence type="predicted"/>